<comment type="caution">
    <text evidence="1">The sequence shown here is derived from an EMBL/GenBank/DDBJ whole genome shotgun (WGS) entry which is preliminary data.</text>
</comment>
<organism evidence="1 2">
    <name type="scientific">Muricoccus vinaceus</name>
    <dbReference type="NCBI Taxonomy" id="424704"/>
    <lineage>
        <taxon>Bacteria</taxon>
        <taxon>Pseudomonadati</taxon>
        <taxon>Pseudomonadota</taxon>
        <taxon>Alphaproteobacteria</taxon>
        <taxon>Acetobacterales</taxon>
        <taxon>Roseomonadaceae</taxon>
        <taxon>Muricoccus</taxon>
    </lineage>
</organism>
<protein>
    <submittedName>
        <fullName evidence="1">Uncharacterized protein</fullName>
    </submittedName>
</protein>
<dbReference type="EMBL" id="JBHLVZ010000085">
    <property type="protein sequence ID" value="MFC0388896.1"/>
    <property type="molecule type" value="Genomic_DNA"/>
</dbReference>
<evidence type="ECO:0000313" key="2">
    <source>
        <dbReference type="Proteomes" id="UP001589789"/>
    </source>
</evidence>
<dbReference type="RefSeq" id="WP_377055754.1">
    <property type="nucleotide sequence ID" value="NZ_JBHLVZ010000085.1"/>
</dbReference>
<sequence length="75" mass="8439">MHPDTTSCAEALLRARAQKARIALQREVITNLTELGMTELLPPARRLLARMQSTDRLIVEQLRNVILSHHGGAQR</sequence>
<accession>A0ABV6IZ49</accession>
<evidence type="ECO:0000313" key="1">
    <source>
        <dbReference type="EMBL" id="MFC0388896.1"/>
    </source>
</evidence>
<gene>
    <name evidence="1" type="ORF">ACFFIC_25600</name>
</gene>
<proteinExistence type="predicted"/>
<name>A0ABV6IZ49_9PROT</name>
<keyword evidence="2" id="KW-1185">Reference proteome</keyword>
<dbReference type="Proteomes" id="UP001589789">
    <property type="component" value="Unassembled WGS sequence"/>
</dbReference>
<reference evidence="1 2" key="1">
    <citation type="submission" date="2024-09" db="EMBL/GenBank/DDBJ databases">
        <authorList>
            <person name="Sun Q."/>
            <person name="Mori K."/>
        </authorList>
    </citation>
    <scope>NUCLEOTIDE SEQUENCE [LARGE SCALE GENOMIC DNA]</scope>
    <source>
        <strain evidence="1 2">CCM 7468</strain>
    </source>
</reference>